<dbReference type="OrthoDB" id="8559578at2"/>
<feature type="transmembrane region" description="Helical" evidence="1">
    <location>
        <begin position="23"/>
        <end position="45"/>
    </location>
</feature>
<keyword evidence="1" id="KW-0472">Membrane</keyword>
<dbReference type="EMBL" id="CP037901">
    <property type="protein sequence ID" value="QBP13926.1"/>
    <property type="molecule type" value="Genomic_DNA"/>
</dbReference>
<dbReference type="PANTHER" id="PTHR40115">
    <property type="entry name" value="INNER MEMBRANE PROTEIN WITH PEPSY TM HELIX"/>
    <property type="match status" value="1"/>
</dbReference>
<accession>A0A482J1B6</accession>
<sequence length="223" mass="24651">MTESTPASSQQRRAFWLKHLHQWHWISSAICLIGMLMFAVTGFTLNHAGQIEASPSVVTRHETAPRELLDALKRAAPANALAGNQKDQKDQKGPVPRVLADWLSKTMDIEAAGREAEWSADEIYVGLPRPGGDAWLSVALEDGEVQYEVTSRGWISYFNDLHKGRNTGHAWSWFIDIFALACLIFSVTGLFLLKLHAGGRMATWPLVGAGLVVPLLLAILFIH</sequence>
<feature type="transmembrane region" description="Helical" evidence="1">
    <location>
        <begin position="201"/>
        <end position="222"/>
    </location>
</feature>
<keyword evidence="1" id="KW-1133">Transmembrane helix</keyword>
<proteinExistence type="predicted"/>
<name>A0A482J1B6_9BURK</name>
<organism evidence="2 3">
    <name type="scientific">Cupriavidus metallidurans</name>
    <dbReference type="NCBI Taxonomy" id="119219"/>
    <lineage>
        <taxon>Bacteria</taxon>
        <taxon>Pseudomonadati</taxon>
        <taxon>Pseudomonadota</taxon>
        <taxon>Betaproteobacteria</taxon>
        <taxon>Burkholderiales</taxon>
        <taxon>Burkholderiaceae</taxon>
        <taxon>Cupriavidus</taxon>
    </lineage>
</organism>
<dbReference type="InterPro" id="IPR032307">
    <property type="entry name" value="PepSY_TM-like_2"/>
</dbReference>
<dbReference type="RefSeq" id="WP_011520043.1">
    <property type="nucleotide sequence ID" value="NZ_CP037901.1"/>
</dbReference>
<evidence type="ECO:0000256" key="1">
    <source>
        <dbReference type="SAM" id="Phobius"/>
    </source>
</evidence>
<protein>
    <recommendedName>
        <fullName evidence="4">PepSY-associated TM helix domain-containing protein</fullName>
    </recommendedName>
</protein>
<evidence type="ECO:0008006" key="4">
    <source>
        <dbReference type="Google" id="ProtNLM"/>
    </source>
</evidence>
<dbReference type="AlphaFoldDB" id="A0A482J1B6"/>
<dbReference type="Pfam" id="PF16357">
    <property type="entry name" value="PepSY_TM_like_2"/>
    <property type="match status" value="1"/>
</dbReference>
<reference evidence="2 3" key="1">
    <citation type="submission" date="2019-03" db="EMBL/GenBank/DDBJ databases">
        <title>Comparative insights into the high quality Complete genome sequence of highly metal resistant Cupriavidus metallidurans strain BS1 isolated from a gold-copper mine.</title>
        <authorList>
            <person name="Mazhar H.S."/>
            <person name="Rensing C."/>
        </authorList>
    </citation>
    <scope>NUCLEOTIDE SEQUENCE [LARGE SCALE GENOMIC DNA]</scope>
    <source>
        <strain evidence="2 3">BS1</strain>
    </source>
</reference>
<keyword evidence="1" id="KW-0812">Transmembrane</keyword>
<evidence type="ECO:0000313" key="3">
    <source>
        <dbReference type="Proteomes" id="UP000253772"/>
    </source>
</evidence>
<dbReference type="Proteomes" id="UP000253772">
    <property type="component" value="Chromosome c2"/>
</dbReference>
<gene>
    <name evidence="2" type="ORF">DDF84_030790</name>
</gene>
<dbReference type="OMA" id="GFTLNHA"/>
<feature type="transmembrane region" description="Helical" evidence="1">
    <location>
        <begin position="173"/>
        <end position="195"/>
    </location>
</feature>
<evidence type="ECO:0000313" key="2">
    <source>
        <dbReference type="EMBL" id="QBP13926.1"/>
    </source>
</evidence>
<dbReference type="PANTHER" id="PTHR40115:SF1">
    <property type="entry name" value="INNER MEMBRANE PROTEIN WITH PEPSY TM HELIX"/>
    <property type="match status" value="1"/>
</dbReference>